<dbReference type="EMBL" id="LXQA010011035">
    <property type="protein sequence ID" value="MCH86840.1"/>
    <property type="molecule type" value="Genomic_DNA"/>
</dbReference>
<accession>A0A392MH59</accession>
<organism evidence="1 2">
    <name type="scientific">Trifolium medium</name>
    <dbReference type="NCBI Taxonomy" id="97028"/>
    <lineage>
        <taxon>Eukaryota</taxon>
        <taxon>Viridiplantae</taxon>
        <taxon>Streptophyta</taxon>
        <taxon>Embryophyta</taxon>
        <taxon>Tracheophyta</taxon>
        <taxon>Spermatophyta</taxon>
        <taxon>Magnoliopsida</taxon>
        <taxon>eudicotyledons</taxon>
        <taxon>Gunneridae</taxon>
        <taxon>Pentapetalae</taxon>
        <taxon>rosids</taxon>
        <taxon>fabids</taxon>
        <taxon>Fabales</taxon>
        <taxon>Fabaceae</taxon>
        <taxon>Papilionoideae</taxon>
        <taxon>50 kb inversion clade</taxon>
        <taxon>NPAAA clade</taxon>
        <taxon>Hologalegina</taxon>
        <taxon>IRL clade</taxon>
        <taxon>Trifolieae</taxon>
        <taxon>Trifolium</taxon>
    </lineage>
</organism>
<dbReference type="Proteomes" id="UP000265520">
    <property type="component" value="Unassembled WGS sequence"/>
</dbReference>
<name>A0A392MH59_9FABA</name>
<evidence type="ECO:0000313" key="2">
    <source>
        <dbReference type="Proteomes" id="UP000265520"/>
    </source>
</evidence>
<evidence type="ECO:0000313" key="1">
    <source>
        <dbReference type="EMBL" id="MCH86840.1"/>
    </source>
</evidence>
<reference evidence="1 2" key="1">
    <citation type="journal article" date="2018" name="Front. Plant Sci.">
        <title>Red Clover (Trifolium pratense) and Zigzag Clover (T. medium) - A Picture of Genomic Similarities and Differences.</title>
        <authorList>
            <person name="Dluhosova J."/>
            <person name="Istvanek J."/>
            <person name="Nedelnik J."/>
            <person name="Repkova J."/>
        </authorList>
    </citation>
    <scope>NUCLEOTIDE SEQUENCE [LARGE SCALE GENOMIC DNA]</scope>
    <source>
        <strain evidence="2">cv. 10/8</strain>
        <tissue evidence="1">Leaf</tissue>
    </source>
</reference>
<proteinExistence type="predicted"/>
<dbReference type="AlphaFoldDB" id="A0A392MH59"/>
<comment type="caution">
    <text evidence="1">The sequence shown here is derived from an EMBL/GenBank/DDBJ whole genome shotgun (WGS) entry which is preliminary data.</text>
</comment>
<gene>
    <name evidence="1" type="ORF">A2U01_0007700</name>
</gene>
<keyword evidence="2" id="KW-1185">Reference proteome</keyword>
<sequence length="84" mass="9392">MVSPSLMVLKHLPIVSFNALPNSPTSGIRVVVRDILLHTELTDLTKLFEALHISVGPLFQQEPNALRFLVEINVASLFFVVMEH</sequence>
<protein>
    <submittedName>
        <fullName evidence="1">Uncharacterized protein</fullName>
    </submittedName>
</protein>